<sequence length="326" mass="37698">MHIPSLFFSTLGLVSIASAFPSRVSNPERLYPRVLLNKLKANADEDSLRYQPALDFDKDGCYNTAAIDRNGTVNKGLSTFGMTRKECRLKSRLDNANVYTRKRCNNGWCAYMYDYYFEVDHSSNMFSGRRHSWKNVVVFVKNNTIRRVVISSDHRYHHRDKPLTQDGHPLIVYRKKTLGAHFLRFANDEDVGKPENHYGKWVMSDLVGWDGFPTPEYKQNLSTYKFGRERFRLSDALFGASLKGAAGRDVNGFDCFRDGGEEYKKKDKKQKNIRKEKQEKQEKKVKGKSKSEVEEKDSKTKKGKDTEEEDASRKENGAKKEKDEND</sequence>
<evidence type="ECO:0000256" key="2">
    <source>
        <dbReference type="SAM" id="SignalP"/>
    </source>
</evidence>
<dbReference type="AlphaFoldDB" id="A0A8H4ZIJ5"/>
<reference evidence="3 4" key="1">
    <citation type="journal article" date="2020" name="BMC Genomics">
        <title>Correction to: Identification and distribution of gene clusters required for synthesis of sphingolipid metabolism inhibitors in diverse species of the filamentous fungus Fusarium.</title>
        <authorList>
            <person name="Kim H.S."/>
            <person name="Lohmar J.M."/>
            <person name="Busman M."/>
            <person name="Brown D.W."/>
            <person name="Naumann T.A."/>
            <person name="Divon H.H."/>
            <person name="Lysoe E."/>
            <person name="Uhlig S."/>
            <person name="Proctor R.H."/>
        </authorList>
    </citation>
    <scope>NUCLEOTIDE SEQUENCE [LARGE SCALE GENOMIC DNA]</scope>
    <source>
        <strain evidence="3 4">NRRL 25214</strain>
    </source>
</reference>
<comment type="caution">
    <text evidence="3">The sequence shown here is derived from an EMBL/GenBank/DDBJ whole genome shotgun (WGS) entry which is preliminary data.</text>
</comment>
<accession>A0A8H4ZIJ5</accession>
<evidence type="ECO:0000313" key="3">
    <source>
        <dbReference type="EMBL" id="KAF5247209.1"/>
    </source>
</evidence>
<feature type="signal peptide" evidence="2">
    <location>
        <begin position="1"/>
        <end position="19"/>
    </location>
</feature>
<dbReference type="InterPro" id="IPR008701">
    <property type="entry name" value="NPP1"/>
</dbReference>
<gene>
    <name evidence="3" type="ORF">FANTH_6466</name>
</gene>
<dbReference type="Proteomes" id="UP000573603">
    <property type="component" value="Unassembled WGS sequence"/>
</dbReference>
<evidence type="ECO:0000256" key="1">
    <source>
        <dbReference type="SAM" id="MobiDB-lite"/>
    </source>
</evidence>
<dbReference type="PANTHER" id="PTHR33657:SF6">
    <property type="entry name" value="SECRETED PROTEIN"/>
    <property type="match status" value="1"/>
</dbReference>
<evidence type="ECO:0000313" key="4">
    <source>
        <dbReference type="Proteomes" id="UP000573603"/>
    </source>
</evidence>
<dbReference type="Pfam" id="PF05630">
    <property type="entry name" value="NPP1"/>
    <property type="match status" value="1"/>
</dbReference>
<organism evidence="3 4">
    <name type="scientific">Fusarium anthophilum</name>
    <dbReference type="NCBI Taxonomy" id="48485"/>
    <lineage>
        <taxon>Eukaryota</taxon>
        <taxon>Fungi</taxon>
        <taxon>Dikarya</taxon>
        <taxon>Ascomycota</taxon>
        <taxon>Pezizomycotina</taxon>
        <taxon>Sordariomycetes</taxon>
        <taxon>Hypocreomycetidae</taxon>
        <taxon>Hypocreales</taxon>
        <taxon>Nectriaceae</taxon>
        <taxon>Fusarium</taxon>
        <taxon>Fusarium fujikuroi species complex</taxon>
    </lineage>
</organism>
<dbReference type="PANTHER" id="PTHR33657">
    <property type="entry name" value="DOMAIN PROTEIN, PUTATIVE (AFU_ORTHOLOGUE AFUA_5G00600)-RELATED"/>
    <property type="match status" value="1"/>
</dbReference>
<feature type="chain" id="PRO_5034248036" evidence="2">
    <location>
        <begin position="20"/>
        <end position="326"/>
    </location>
</feature>
<proteinExistence type="predicted"/>
<name>A0A8H4ZIJ5_9HYPO</name>
<feature type="compositionally biased region" description="Basic and acidic residues" evidence="1">
    <location>
        <begin position="273"/>
        <end position="326"/>
    </location>
</feature>
<feature type="region of interest" description="Disordered" evidence="1">
    <location>
        <begin position="264"/>
        <end position="326"/>
    </location>
</feature>
<dbReference type="EMBL" id="JABEVY010000142">
    <property type="protein sequence ID" value="KAF5247209.1"/>
    <property type="molecule type" value="Genomic_DNA"/>
</dbReference>
<keyword evidence="4" id="KW-1185">Reference proteome</keyword>
<protein>
    <submittedName>
        <fullName evidence="3">Uncharacterized protein</fullName>
    </submittedName>
</protein>
<keyword evidence="2" id="KW-0732">Signal</keyword>